<evidence type="ECO:0000256" key="4">
    <source>
        <dbReference type="ARBA" id="ARBA00022449"/>
    </source>
</evidence>
<keyword evidence="7 13" id="KW-0812">Transmembrane</keyword>
<dbReference type="InterPro" id="IPR004837">
    <property type="entry name" value="NaCa_Exmemb"/>
</dbReference>
<feature type="transmembrane region" description="Helical" evidence="13">
    <location>
        <begin position="406"/>
        <end position="425"/>
    </location>
</feature>
<comment type="similarity">
    <text evidence="2">Belongs to the Ca(2+):cation antiporter (CaCA) (TC 2.A.19) family. Cation/proton exchanger (CAX) subfamily.</text>
</comment>
<evidence type="ECO:0000256" key="11">
    <source>
        <dbReference type="ARBA" id="ARBA00023136"/>
    </source>
</evidence>
<dbReference type="GO" id="GO:0006874">
    <property type="term" value="P:intracellular calcium ion homeostasis"/>
    <property type="evidence" value="ECO:0007669"/>
    <property type="project" value="TreeGrafter"/>
</dbReference>
<keyword evidence="3 13" id="KW-0813">Transport</keyword>
<dbReference type="NCBIfam" id="TIGR00846">
    <property type="entry name" value="caca2"/>
    <property type="match status" value="1"/>
</dbReference>
<sequence length="466" mass="50897">MEVEVSGLGFEEGVVDPELALAAGASSPPVAIATTTVQPLDVEHISSPAAVAESHSPGSKWRKALTSVRVVIFQAKISVLLPFGPVAIMLHHLTGKHEGWVSLLSLIGLTPLSERLGYANEQLACYVGPTVKGLLDVTFGNATEIIVSIYALKNGMIRVVQESLIGSILSNMLLVLGCAFFAGGIVHSDRDQVFNKVSAGINSVLLLMALLGIMFPAMLHFTRSEVSYGRSEVALSRFSSCIMIVAYASYLYFQLKTHRSVYSPIEQQEEEAVEEDEKEITEAEAICWLFVLSIWISVLAGYLVDAMQGPSDSPGLPEAFVSFILLPIAEHARTIMFAMKNKLDITLGIAIGSSTRISIFVIPLCVIISWIMGQQMDLNFGMFETATLFVTVILVAFTLQQGSSNYFKGLVLILCYLIAAARTFAYVDPDARELRIIVLIERKARPLTLRHLTPGRAMRDGFYNGW</sequence>
<dbReference type="Proteomes" id="UP000324897">
    <property type="component" value="Unassembled WGS sequence"/>
</dbReference>
<evidence type="ECO:0000256" key="2">
    <source>
        <dbReference type="ARBA" id="ARBA00008248"/>
    </source>
</evidence>
<feature type="transmembrane region" description="Helical" evidence="13">
    <location>
        <begin position="199"/>
        <end position="222"/>
    </location>
</feature>
<evidence type="ECO:0000313" key="16">
    <source>
        <dbReference type="Proteomes" id="UP000324897"/>
    </source>
</evidence>
<dbReference type="InterPro" id="IPR004798">
    <property type="entry name" value="CAX-like"/>
</dbReference>
<gene>
    <name evidence="15" type="ORF">EJB05_57974</name>
</gene>
<feature type="transmembrane region" description="Helical" evidence="13">
    <location>
        <begin position="164"/>
        <end position="187"/>
    </location>
</feature>
<dbReference type="Pfam" id="PF01699">
    <property type="entry name" value="Na_Ca_ex"/>
    <property type="match status" value="2"/>
</dbReference>
<dbReference type="GO" id="GO:0009705">
    <property type="term" value="C:plant-type vacuole membrane"/>
    <property type="evidence" value="ECO:0007669"/>
    <property type="project" value="TreeGrafter"/>
</dbReference>
<comment type="caution">
    <text evidence="15">The sequence shown here is derived from an EMBL/GenBank/DDBJ whole genome shotgun (WGS) entry which is preliminary data.</text>
</comment>
<evidence type="ECO:0000256" key="7">
    <source>
        <dbReference type="ARBA" id="ARBA00022692"/>
    </source>
</evidence>
<evidence type="ECO:0000313" key="15">
    <source>
        <dbReference type="EMBL" id="TVT96806.1"/>
    </source>
</evidence>
<keyword evidence="6 13" id="KW-0109">Calcium transport</keyword>
<dbReference type="GO" id="GO:0015369">
    <property type="term" value="F:calcium:proton antiporter activity"/>
    <property type="evidence" value="ECO:0007669"/>
    <property type="project" value="UniProtKB-UniRule"/>
</dbReference>
<evidence type="ECO:0000256" key="5">
    <source>
        <dbReference type="ARBA" id="ARBA00022554"/>
    </source>
</evidence>
<feature type="transmembrane region" description="Helical" evidence="13">
    <location>
        <begin position="234"/>
        <end position="253"/>
    </location>
</feature>
<feature type="transmembrane region" description="Helical" evidence="13">
    <location>
        <begin position="285"/>
        <end position="304"/>
    </location>
</feature>
<evidence type="ECO:0000256" key="3">
    <source>
        <dbReference type="ARBA" id="ARBA00022448"/>
    </source>
</evidence>
<dbReference type="AlphaFoldDB" id="A0A5J9SDI1"/>
<keyword evidence="5 13" id="KW-0926">Vacuole</keyword>
<keyword evidence="8 13" id="KW-0106">Calcium</keyword>
<reference evidence="15 16" key="1">
    <citation type="journal article" date="2019" name="Sci. Rep.">
        <title>A high-quality genome of Eragrostis curvula grass provides insights into Poaceae evolution and supports new strategies to enhance forage quality.</title>
        <authorList>
            <person name="Carballo J."/>
            <person name="Santos B.A.C.M."/>
            <person name="Zappacosta D."/>
            <person name="Garbus I."/>
            <person name="Selva J.P."/>
            <person name="Gallo C.A."/>
            <person name="Diaz A."/>
            <person name="Albertini E."/>
            <person name="Caccamo M."/>
            <person name="Echenique V."/>
        </authorList>
    </citation>
    <scope>NUCLEOTIDE SEQUENCE [LARGE SCALE GENOMIC DNA]</scope>
    <source>
        <strain evidence="16">cv. Victoria</strain>
        <tissue evidence="15">Leaf</tissue>
    </source>
</reference>
<evidence type="ECO:0000256" key="1">
    <source>
        <dbReference type="ARBA" id="ARBA00004128"/>
    </source>
</evidence>
<dbReference type="InterPro" id="IPR044880">
    <property type="entry name" value="NCX_ion-bd_dom_sf"/>
</dbReference>
<dbReference type="EMBL" id="RWGY01001123">
    <property type="protein sequence ID" value="TVT96806.1"/>
    <property type="molecule type" value="Genomic_DNA"/>
</dbReference>
<dbReference type="FunFam" id="1.20.1420.30:FF:000012">
    <property type="entry name" value="Vacuolar cation/proton exchanger"/>
    <property type="match status" value="1"/>
</dbReference>
<organism evidence="15 16">
    <name type="scientific">Eragrostis curvula</name>
    <name type="common">weeping love grass</name>
    <dbReference type="NCBI Taxonomy" id="38414"/>
    <lineage>
        <taxon>Eukaryota</taxon>
        <taxon>Viridiplantae</taxon>
        <taxon>Streptophyta</taxon>
        <taxon>Embryophyta</taxon>
        <taxon>Tracheophyta</taxon>
        <taxon>Spermatophyta</taxon>
        <taxon>Magnoliopsida</taxon>
        <taxon>Liliopsida</taxon>
        <taxon>Poales</taxon>
        <taxon>Poaceae</taxon>
        <taxon>PACMAD clade</taxon>
        <taxon>Chloridoideae</taxon>
        <taxon>Eragrostideae</taxon>
        <taxon>Eragrostidinae</taxon>
        <taxon>Eragrostis</taxon>
    </lineage>
</organism>
<evidence type="ECO:0000256" key="6">
    <source>
        <dbReference type="ARBA" id="ARBA00022568"/>
    </source>
</evidence>
<proteinExistence type="inferred from homology"/>
<feature type="domain" description="Sodium/calcium exchanger membrane region" evidence="14">
    <location>
        <begin position="286"/>
        <end position="421"/>
    </location>
</feature>
<dbReference type="Gene3D" id="1.20.1420.30">
    <property type="entry name" value="NCX, central ion-binding region"/>
    <property type="match status" value="2"/>
</dbReference>
<feature type="transmembrane region" description="Helical" evidence="13">
    <location>
        <begin position="378"/>
        <end position="399"/>
    </location>
</feature>
<evidence type="ECO:0000256" key="12">
    <source>
        <dbReference type="ARBA" id="ARBA00025327"/>
    </source>
</evidence>
<dbReference type="OrthoDB" id="1699231at2759"/>
<comment type="function">
    <text evidence="12 13">Vacuolar cation/proton exchanger (CAX). Translocates Ca(2+) and other metal ions into vacuoles using the proton gradient formed by H(+)-ATPase and H(+)-pyrophosphatase.</text>
</comment>
<name>A0A5J9SDI1_9POAL</name>
<comment type="caution">
    <text evidence="13">Lacks conserved residue(s) required for the propagation of feature annotation.</text>
</comment>
<keyword evidence="10 13" id="KW-0406">Ion transport</keyword>
<feature type="transmembrane region" description="Helical" evidence="13">
    <location>
        <begin position="347"/>
        <end position="372"/>
    </location>
</feature>
<evidence type="ECO:0000256" key="13">
    <source>
        <dbReference type="RuleBase" id="RU365028"/>
    </source>
</evidence>
<keyword evidence="16" id="KW-1185">Reference proteome</keyword>
<keyword evidence="11 13" id="KW-0472">Membrane</keyword>
<dbReference type="NCBIfam" id="TIGR00378">
    <property type="entry name" value="cax"/>
    <property type="match status" value="1"/>
</dbReference>
<dbReference type="PANTHER" id="PTHR31503">
    <property type="entry name" value="VACUOLAR CALCIUM ION TRANSPORTER"/>
    <property type="match status" value="1"/>
</dbReference>
<dbReference type="Gramene" id="TVT96806">
    <property type="protein sequence ID" value="TVT96806"/>
    <property type="gene ID" value="EJB05_57974"/>
</dbReference>
<evidence type="ECO:0000256" key="9">
    <source>
        <dbReference type="ARBA" id="ARBA00022989"/>
    </source>
</evidence>
<evidence type="ECO:0000256" key="10">
    <source>
        <dbReference type="ARBA" id="ARBA00023065"/>
    </source>
</evidence>
<protein>
    <recommendedName>
        <fullName evidence="13">Vacuolar cation/proton exchanger</fullName>
    </recommendedName>
</protein>
<evidence type="ECO:0000259" key="14">
    <source>
        <dbReference type="Pfam" id="PF01699"/>
    </source>
</evidence>
<keyword evidence="9 13" id="KW-1133">Transmembrane helix</keyword>
<dbReference type="InterPro" id="IPR004713">
    <property type="entry name" value="CaH_exchang"/>
</dbReference>
<feature type="domain" description="Sodium/calcium exchanger membrane region" evidence="14">
    <location>
        <begin position="100"/>
        <end position="255"/>
    </location>
</feature>
<feature type="non-terminal residue" evidence="15">
    <location>
        <position position="1"/>
    </location>
</feature>
<comment type="subcellular location">
    <subcellularLocation>
        <location evidence="1">Vacuole membrane</location>
        <topology evidence="1">Multi-pass membrane protein</topology>
    </subcellularLocation>
</comment>
<dbReference type="PANTHER" id="PTHR31503:SF22">
    <property type="entry name" value="VACUOLAR CALCIUM ION TRANSPORTER"/>
    <property type="match status" value="1"/>
</dbReference>
<keyword evidence="4 13" id="KW-0050">Antiport</keyword>
<evidence type="ECO:0000256" key="8">
    <source>
        <dbReference type="ARBA" id="ARBA00022837"/>
    </source>
</evidence>
<accession>A0A5J9SDI1</accession>